<name>A0ABD2IQK4_9BILA</name>
<accession>A0ABD2IQK4</accession>
<evidence type="ECO:0000313" key="2">
    <source>
        <dbReference type="EMBL" id="KAL3082312.1"/>
    </source>
</evidence>
<protein>
    <submittedName>
        <fullName evidence="2">Uncharacterized protein</fullName>
    </submittedName>
</protein>
<keyword evidence="3" id="KW-1185">Reference proteome</keyword>
<sequence>MSIGKALLTELLLDLIDFILQNRSWTCRGVNYAYDNYLNGRIGHWLVRINHLAEQIYECLRHILNFILNFRDYFDSRFSASLLQTKAEIALEFCQQLEILVPGYNVPEEISVDSDLSDLFASAKNSIRIWTKSAVNEGQLQLILGPPNCPLLCPLLTKNQNSPLFKMATGIRLPQELLYDLLHFLSRSRRWARCRVNMAFDHHLLKQMGPWLMRVKQLVMLP</sequence>
<dbReference type="EMBL" id="JBICBT010001112">
    <property type="protein sequence ID" value="KAL3082312.1"/>
    <property type="molecule type" value="Genomic_DNA"/>
</dbReference>
<feature type="signal peptide" evidence="1">
    <location>
        <begin position="1"/>
        <end position="21"/>
    </location>
</feature>
<reference evidence="2 3" key="1">
    <citation type="submission" date="2024-10" db="EMBL/GenBank/DDBJ databases">
        <authorList>
            <person name="Kim D."/>
        </authorList>
    </citation>
    <scope>NUCLEOTIDE SEQUENCE [LARGE SCALE GENOMIC DNA]</scope>
    <source>
        <strain evidence="2">BH-2024</strain>
    </source>
</reference>
<proteinExistence type="predicted"/>
<keyword evidence="1" id="KW-0732">Signal</keyword>
<evidence type="ECO:0000313" key="3">
    <source>
        <dbReference type="Proteomes" id="UP001620626"/>
    </source>
</evidence>
<dbReference type="AlphaFoldDB" id="A0ABD2IQK4"/>
<dbReference type="Proteomes" id="UP001620626">
    <property type="component" value="Unassembled WGS sequence"/>
</dbReference>
<feature type="chain" id="PRO_5044869004" evidence="1">
    <location>
        <begin position="22"/>
        <end position="222"/>
    </location>
</feature>
<organism evidence="2 3">
    <name type="scientific">Heterodera trifolii</name>
    <dbReference type="NCBI Taxonomy" id="157864"/>
    <lineage>
        <taxon>Eukaryota</taxon>
        <taxon>Metazoa</taxon>
        <taxon>Ecdysozoa</taxon>
        <taxon>Nematoda</taxon>
        <taxon>Chromadorea</taxon>
        <taxon>Rhabditida</taxon>
        <taxon>Tylenchina</taxon>
        <taxon>Tylenchomorpha</taxon>
        <taxon>Tylenchoidea</taxon>
        <taxon>Heteroderidae</taxon>
        <taxon>Heteroderinae</taxon>
        <taxon>Heterodera</taxon>
    </lineage>
</organism>
<comment type="caution">
    <text evidence="2">The sequence shown here is derived from an EMBL/GenBank/DDBJ whole genome shotgun (WGS) entry which is preliminary data.</text>
</comment>
<evidence type="ECO:0000256" key="1">
    <source>
        <dbReference type="SAM" id="SignalP"/>
    </source>
</evidence>
<gene>
    <name evidence="2" type="ORF">niasHT_031485</name>
</gene>